<protein>
    <submittedName>
        <fullName evidence="2">TRAP transporter permease DctM/Q</fullName>
    </submittedName>
</protein>
<dbReference type="GO" id="GO:0005886">
    <property type="term" value="C:plasma membrane"/>
    <property type="evidence" value="ECO:0007669"/>
    <property type="project" value="UniProtKB-SubCell"/>
</dbReference>
<evidence type="ECO:0000313" key="2">
    <source>
        <dbReference type="EMBL" id="ARQ00200.1"/>
    </source>
</evidence>
<dbReference type="NCBIfam" id="TIGR02123">
    <property type="entry name" value="TRAP_fused"/>
    <property type="match status" value="1"/>
</dbReference>
<keyword evidence="1" id="KW-1003">Cell membrane</keyword>
<organism evidence="2 3">
    <name type="scientific">Pseudorhodoplanes sinuspersici</name>
    <dbReference type="NCBI Taxonomy" id="1235591"/>
    <lineage>
        <taxon>Bacteria</taxon>
        <taxon>Pseudomonadati</taxon>
        <taxon>Pseudomonadota</taxon>
        <taxon>Alphaproteobacteria</taxon>
        <taxon>Hyphomicrobiales</taxon>
        <taxon>Pseudorhodoplanes</taxon>
    </lineage>
</organism>
<accession>A0A1W6ZS52</accession>
<comment type="subcellular location">
    <subcellularLocation>
        <location evidence="1">Cell inner membrane</location>
        <topology evidence="1">Multi-pass membrane protein</topology>
    </subcellularLocation>
</comment>
<proteinExistence type="predicted"/>
<dbReference type="Pfam" id="PF06808">
    <property type="entry name" value="DctM"/>
    <property type="match status" value="1"/>
</dbReference>
<evidence type="ECO:0000256" key="1">
    <source>
        <dbReference type="RuleBase" id="RU369079"/>
    </source>
</evidence>
<dbReference type="InterPro" id="IPR011853">
    <property type="entry name" value="TRAP_DctM-Dct_fused"/>
</dbReference>
<dbReference type="OrthoDB" id="7315181at2"/>
<keyword evidence="1" id="KW-0997">Cell inner membrane</keyword>
<keyword evidence="3" id="KW-1185">Reference proteome</keyword>
<keyword evidence="1" id="KW-0813">Transport</keyword>
<comment type="function">
    <text evidence="1">Part of the tripartite ATP-independent periplasmic (TRAP) transport system.</text>
</comment>
<dbReference type="STRING" id="1235591.CAK95_14795"/>
<reference evidence="2 3" key="1">
    <citation type="submission" date="2017-05" db="EMBL/GenBank/DDBJ databases">
        <title>Full genome sequence of Pseudorhodoplanes sinuspersici.</title>
        <authorList>
            <person name="Dastgheib S.M.M."/>
            <person name="Shavandi M."/>
            <person name="Tirandaz H."/>
        </authorList>
    </citation>
    <scope>NUCLEOTIDE SEQUENCE [LARGE SCALE GENOMIC DNA]</scope>
    <source>
        <strain evidence="2 3">RIPI110</strain>
    </source>
</reference>
<dbReference type="AlphaFoldDB" id="A0A1W6ZS52"/>
<dbReference type="GO" id="GO:0022857">
    <property type="term" value="F:transmembrane transporter activity"/>
    <property type="evidence" value="ECO:0007669"/>
    <property type="project" value="UniProtKB-UniRule"/>
</dbReference>
<dbReference type="PANTHER" id="PTHR43849:SF2">
    <property type="entry name" value="BLL3936 PROTEIN"/>
    <property type="match status" value="1"/>
</dbReference>
<dbReference type="EMBL" id="CP021112">
    <property type="protein sequence ID" value="ARQ00200.1"/>
    <property type="molecule type" value="Genomic_DNA"/>
</dbReference>
<dbReference type="KEGG" id="psin:CAK95_14795"/>
<sequence>MTSFEGIKRQFSLNNLILLFSTVLLCWLLWYFYTGSGGPQELVAHLIPITVILQTLFMYREGYLYPWLPPRVNDAIIVIYLAIAAYAFWHFFWEFEEIAIYRQGSYTREDFVCGLLMFLLVMELSRLAHPALFWINLVLVFYTLYGYLSPFDFFWHPGTSFYRIVTSSTVEMSTGIYGIYGQIALTVIAAFLLLAAAARGFGAQSAMINVMRRLAGRSRQMVPQTAVLGSLAVGTISGSGSANAVVVGSITIPLMKRYGVPGAFAAAVETAASMGGLLMPPLMGIGAFLMSEFLGVPYWDVVARGFALAAVYYVSLALAVYLLCVRLLPRDEITSPPVVTYDQVKTSIFFVSVLFLIFLMGYAGTGELLAALYTAAFMFAFLMLNFLYFKHVLKDPEVAKETLLGNIRLSIETHGDMTSYLTLLLATLGIMIGLFTVTGFINRMGATLLDLGSWNILAMIAMAYIFGWLVGAGLPPTATYIIGAVIIVQPLVSLGVNPWVAHFFVFLISVWGELSPPTSLTAAISARIAEASFMKTMWEALKICLPITLMTFAIFARSNMVVTTGWLQVVDTLLVLIGTSAIAFAMFGRFSAHAGSDIALRLVLAVIAAFVLFLPNDTWALMASPFCAILLLAGLMRHHIVAPPAIRPAESADTTQDLSALMMEAKREM</sequence>
<dbReference type="InterPro" id="IPR010656">
    <property type="entry name" value="DctM"/>
</dbReference>
<keyword evidence="1" id="KW-0472">Membrane</keyword>
<dbReference type="RefSeq" id="WP_086088597.1">
    <property type="nucleotide sequence ID" value="NZ_CP021112.1"/>
</dbReference>
<dbReference type="PANTHER" id="PTHR43849">
    <property type="entry name" value="BLL3936 PROTEIN"/>
    <property type="match status" value="1"/>
</dbReference>
<name>A0A1W6ZS52_9HYPH</name>
<dbReference type="Proteomes" id="UP000194137">
    <property type="component" value="Chromosome"/>
</dbReference>
<gene>
    <name evidence="2" type="ORF">CAK95_14795</name>
</gene>
<evidence type="ECO:0000313" key="3">
    <source>
        <dbReference type="Proteomes" id="UP000194137"/>
    </source>
</evidence>